<dbReference type="Gene3D" id="1.10.30.50">
    <property type="match status" value="1"/>
</dbReference>
<dbReference type="CDD" id="cd00085">
    <property type="entry name" value="HNHc"/>
    <property type="match status" value="1"/>
</dbReference>
<dbReference type="RefSeq" id="WP_174018881.1">
    <property type="nucleotide sequence ID" value="NZ_JAAMAW010000021.1"/>
</dbReference>
<dbReference type="EMBL" id="JAAMAY010000027">
    <property type="protein sequence ID" value="NTC29717.1"/>
    <property type="molecule type" value="Genomic_DNA"/>
</dbReference>
<accession>A0AA44F5F1</accession>
<reference evidence="1" key="1">
    <citation type="journal article" date="2020" name="Science">
        <title>Unexpected conservation and global transmission of agrobacterial virulence plasmids.</title>
        <authorList>
            <person name="Weisberg A.J."/>
            <person name="Davis E.W. 2nd"/>
            <person name="Tabima J."/>
            <person name="Belcher M.S."/>
            <person name="Miller M."/>
            <person name="Kuo C.H."/>
            <person name="Loper J.E."/>
            <person name="Grunwald N.J."/>
            <person name="Putnam M.L."/>
            <person name="Chang J.H."/>
        </authorList>
    </citation>
    <scope>NUCLEOTIDE SEQUENCE</scope>
    <source>
        <strain evidence="1">17-1853-1a</strain>
    </source>
</reference>
<evidence type="ECO:0008006" key="3">
    <source>
        <dbReference type="Google" id="ProtNLM"/>
    </source>
</evidence>
<evidence type="ECO:0000313" key="1">
    <source>
        <dbReference type="EMBL" id="NTC29717.1"/>
    </source>
</evidence>
<organism evidence="1 2">
    <name type="scientific">Agrobacterium tumefaciens</name>
    <dbReference type="NCBI Taxonomy" id="358"/>
    <lineage>
        <taxon>Bacteria</taxon>
        <taxon>Pseudomonadati</taxon>
        <taxon>Pseudomonadota</taxon>
        <taxon>Alphaproteobacteria</taxon>
        <taxon>Hyphomicrobiales</taxon>
        <taxon>Rhizobiaceae</taxon>
        <taxon>Rhizobium/Agrobacterium group</taxon>
        <taxon>Agrobacterium</taxon>
        <taxon>Agrobacterium tumefaciens complex</taxon>
    </lineage>
</organism>
<dbReference type="AlphaFoldDB" id="A0AA44F5F1"/>
<dbReference type="Proteomes" id="UP000702952">
    <property type="component" value="Unassembled WGS sequence"/>
</dbReference>
<comment type="caution">
    <text evidence="1">The sequence shown here is derived from an EMBL/GenBank/DDBJ whole genome shotgun (WGS) entry which is preliminary data.</text>
</comment>
<gene>
    <name evidence="1" type="ORF">G6M46_16405</name>
</gene>
<name>A0AA44F5F1_AGRTU</name>
<sequence length="280" mass="31862">MLNIAPPEDDAGTVFSACATRTRPVEKKNALLAQRPWVEARAALYLQHAQQDSLHSFDPEEPDAIESAELSGVYGRVLVKGGERPTYLRLKGLARYGRCPLCAQRDVKTLDHYLSKDDYPELAVYPANLVPCCFDCNHDKGTYRAQLANQRLFHPYFDNWSQHRLIKASLNFDEGMTVTYTVREPNGVDAEIVSRARRHLRKLNLGLLYSDNAAVELVDRKMSFQETFDADGADGLRDEMEREARSRRRRNRNSWQSALYRALSLSDAFCDGGFEQIDDP</sequence>
<protein>
    <recommendedName>
        <fullName evidence="3">HNH endonuclease</fullName>
    </recommendedName>
</protein>
<evidence type="ECO:0000313" key="2">
    <source>
        <dbReference type="Proteomes" id="UP000702952"/>
    </source>
</evidence>
<dbReference type="InterPro" id="IPR003615">
    <property type="entry name" value="HNH_nuc"/>
</dbReference>
<proteinExistence type="predicted"/>